<name>A0A7C9AYQ3_OPUST</name>
<sequence>MNAASTQECSPNYHTINVVPSLPSYLLCFFQLSCSPQHINYTPIMLNVWFEYAIGSHSSEELQPLFDQSTVTKCIQNGQESDSVWYKAQPLHRIESFCSFFCHAMHSKPRYN</sequence>
<accession>A0A7C9AYQ3</accession>
<proteinExistence type="predicted"/>
<organism evidence="1">
    <name type="scientific">Opuntia streptacantha</name>
    <name type="common">Prickly pear cactus</name>
    <name type="synonym">Opuntia cardona</name>
    <dbReference type="NCBI Taxonomy" id="393608"/>
    <lineage>
        <taxon>Eukaryota</taxon>
        <taxon>Viridiplantae</taxon>
        <taxon>Streptophyta</taxon>
        <taxon>Embryophyta</taxon>
        <taxon>Tracheophyta</taxon>
        <taxon>Spermatophyta</taxon>
        <taxon>Magnoliopsida</taxon>
        <taxon>eudicotyledons</taxon>
        <taxon>Gunneridae</taxon>
        <taxon>Pentapetalae</taxon>
        <taxon>Caryophyllales</taxon>
        <taxon>Cactineae</taxon>
        <taxon>Cactaceae</taxon>
        <taxon>Opuntioideae</taxon>
        <taxon>Opuntia</taxon>
    </lineage>
</organism>
<reference evidence="1" key="2">
    <citation type="submission" date="2020-07" db="EMBL/GenBank/DDBJ databases">
        <authorList>
            <person name="Vera ALvarez R."/>
            <person name="Arias-Moreno D.M."/>
            <person name="Jimenez-Jacinto V."/>
            <person name="Jimenez-Bremont J.F."/>
            <person name="Swaminathan K."/>
            <person name="Moose S.P."/>
            <person name="Guerrero-Gonzalez M.L."/>
            <person name="Marino-Ramirez L."/>
            <person name="Landsman D."/>
            <person name="Rodriguez-Kessler M."/>
            <person name="Delgado-Sanchez P."/>
        </authorList>
    </citation>
    <scope>NUCLEOTIDE SEQUENCE</scope>
    <source>
        <tissue evidence="1">Cladode</tissue>
    </source>
</reference>
<dbReference type="AlphaFoldDB" id="A0A7C9AYQ3"/>
<protein>
    <submittedName>
        <fullName evidence="1">Uncharacterized protein</fullName>
    </submittedName>
</protein>
<reference evidence="1" key="1">
    <citation type="journal article" date="2013" name="J. Plant Res.">
        <title>Effect of fungi and light on seed germination of three Opuntia species from semiarid lands of central Mexico.</title>
        <authorList>
            <person name="Delgado-Sanchez P."/>
            <person name="Jimenez-Bremont J.F."/>
            <person name="Guerrero-Gonzalez Mde L."/>
            <person name="Flores J."/>
        </authorList>
    </citation>
    <scope>NUCLEOTIDE SEQUENCE</scope>
    <source>
        <tissue evidence="1">Cladode</tissue>
    </source>
</reference>
<dbReference type="EMBL" id="GISG01276601">
    <property type="protein sequence ID" value="MBA4677793.1"/>
    <property type="molecule type" value="Transcribed_RNA"/>
</dbReference>
<evidence type="ECO:0000313" key="1">
    <source>
        <dbReference type="EMBL" id="MBA4677793.1"/>
    </source>
</evidence>